<evidence type="ECO:0000256" key="1">
    <source>
        <dbReference type="ARBA" id="ARBA00006484"/>
    </source>
</evidence>
<dbReference type="SUPFAM" id="SSF51735">
    <property type="entry name" value="NAD(P)-binding Rossmann-fold domains"/>
    <property type="match status" value="1"/>
</dbReference>
<sequence>MELQGAKVLVTGGAQRLGRAIATELARRGAHVMIHYHSSADEAQAVVEELAALAGEAGSVQGDLAVVAEAERVADAALKRWGGLDLLVNNSGIWGKTPLGSVTAERWDELIATNVRGAFFVSQRAAPALRASPGAIVNIADVGALRPWRNYTPYLVSKGAVVTLTEALAKDLAPDVRVNAVAPGPVLLPESSSEEDEKKAARSTLLGRVGSAEDIARAVAFLASADYITGVILPVDGGQRLI</sequence>
<dbReference type="PATRIC" id="fig|186479.3.peg.2483"/>
<accession>A0A0P9F120</accession>
<protein>
    <submittedName>
        <fullName evidence="3">Short-chain dehydrogenase</fullName>
    </submittedName>
</protein>
<dbReference type="PRINTS" id="PR00080">
    <property type="entry name" value="SDRFAMILY"/>
</dbReference>
<dbReference type="FunFam" id="3.40.50.720:FF:000084">
    <property type="entry name" value="Short-chain dehydrogenase reductase"/>
    <property type="match status" value="1"/>
</dbReference>
<dbReference type="AlphaFoldDB" id="A0A0P9F120"/>
<dbReference type="Proteomes" id="UP000050509">
    <property type="component" value="Unassembled WGS sequence"/>
</dbReference>
<dbReference type="InterPro" id="IPR036291">
    <property type="entry name" value="NAD(P)-bd_dom_sf"/>
</dbReference>
<evidence type="ECO:0000256" key="2">
    <source>
        <dbReference type="ARBA" id="ARBA00023002"/>
    </source>
</evidence>
<dbReference type="InterPro" id="IPR002347">
    <property type="entry name" value="SDR_fam"/>
</dbReference>
<evidence type="ECO:0000313" key="3">
    <source>
        <dbReference type="EMBL" id="KPV50007.1"/>
    </source>
</evidence>
<keyword evidence="2" id="KW-0560">Oxidoreductase</keyword>
<comment type="similarity">
    <text evidence="1">Belongs to the short-chain dehydrogenases/reductases (SDR) family.</text>
</comment>
<dbReference type="Pfam" id="PF13561">
    <property type="entry name" value="adh_short_C2"/>
    <property type="match status" value="1"/>
</dbReference>
<reference evidence="3 4" key="1">
    <citation type="submission" date="2015-09" db="EMBL/GenBank/DDBJ databases">
        <title>Draft genome sequence of Kouleothrix aurantiaca JCM 19913.</title>
        <authorList>
            <person name="Hemp J."/>
        </authorList>
    </citation>
    <scope>NUCLEOTIDE SEQUENCE [LARGE SCALE GENOMIC DNA]</scope>
    <source>
        <strain evidence="3 4">COM-B</strain>
    </source>
</reference>
<dbReference type="PANTHER" id="PTHR43639">
    <property type="entry name" value="OXIDOREDUCTASE, SHORT-CHAIN DEHYDROGENASE/REDUCTASE FAMILY (AFU_ORTHOLOGUE AFUA_5G02870)"/>
    <property type="match status" value="1"/>
</dbReference>
<dbReference type="EMBL" id="LJCR01001630">
    <property type="protein sequence ID" value="KPV50007.1"/>
    <property type="molecule type" value="Genomic_DNA"/>
</dbReference>
<dbReference type="GO" id="GO:0016491">
    <property type="term" value="F:oxidoreductase activity"/>
    <property type="evidence" value="ECO:0007669"/>
    <property type="project" value="UniProtKB-KW"/>
</dbReference>
<dbReference type="Gene3D" id="3.40.50.720">
    <property type="entry name" value="NAD(P)-binding Rossmann-like Domain"/>
    <property type="match status" value="1"/>
</dbReference>
<gene>
    <name evidence="3" type="ORF">SE17_29435</name>
</gene>
<comment type="caution">
    <text evidence="3">The sequence shown here is derived from an EMBL/GenBank/DDBJ whole genome shotgun (WGS) entry which is preliminary data.</text>
</comment>
<organism evidence="3 4">
    <name type="scientific">Kouleothrix aurantiaca</name>
    <dbReference type="NCBI Taxonomy" id="186479"/>
    <lineage>
        <taxon>Bacteria</taxon>
        <taxon>Bacillati</taxon>
        <taxon>Chloroflexota</taxon>
        <taxon>Chloroflexia</taxon>
        <taxon>Chloroflexales</taxon>
        <taxon>Roseiflexineae</taxon>
        <taxon>Roseiflexaceae</taxon>
        <taxon>Kouleothrix</taxon>
    </lineage>
</organism>
<keyword evidence="4" id="KW-1185">Reference proteome</keyword>
<proteinExistence type="inferred from homology"/>
<name>A0A0P9F120_9CHLR</name>
<dbReference type="PANTHER" id="PTHR43639:SF1">
    <property type="entry name" value="SHORT-CHAIN DEHYDROGENASE_REDUCTASE FAMILY PROTEIN"/>
    <property type="match status" value="1"/>
</dbReference>
<dbReference type="PRINTS" id="PR00081">
    <property type="entry name" value="GDHRDH"/>
</dbReference>
<evidence type="ECO:0000313" key="4">
    <source>
        <dbReference type="Proteomes" id="UP000050509"/>
    </source>
</evidence>